<evidence type="ECO:0000259" key="10">
    <source>
        <dbReference type="PROSITE" id="PS50866"/>
    </source>
</evidence>
<dbReference type="KEGG" id="tet:TTHERM_00582290"/>
<dbReference type="InParanoid" id="Q23Q61"/>
<dbReference type="SMART" id="SM01190">
    <property type="entry name" value="EMP24_GP25L"/>
    <property type="match status" value="1"/>
</dbReference>
<dbReference type="PROSITE" id="PS51257">
    <property type="entry name" value="PROKAR_LIPOPROTEIN"/>
    <property type="match status" value="1"/>
</dbReference>
<dbReference type="PANTHER" id="PTHR22811">
    <property type="entry name" value="TRANSMEMBRANE EMP24 DOMAIN-CONTAINING PROTEIN"/>
    <property type="match status" value="1"/>
</dbReference>
<dbReference type="InterPro" id="IPR015720">
    <property type="entry name" value="Emp24-like"/>
</dbReference>
<accession>Q23Q61</accession>
<dbReference type="Pfam" id="PF01105">
    <property type="entry name" value="EMP24_GP25L"/>
    <property type="match status" value="1"/>
</dbReference>
<keyword evidence="3 7" id="KW-0812">Transmembrane</keyword>
<evidence type="ECO:0000256" key="7">
    <source>
        <dbReference type="RuleBase" id="RU003827"/>
    </source>
</evidence>
<comment type="similarity">
    <text evidence="2 7">Belongs to the EMP24/GP25L family.</text>
</comment>
<evidence type="ECO:0000313" key="11">
    <source>
        <dbReference type="EMBL" id="EAR98723.1"/>
    </source>
</evidence>
<dbReference type="Proteomes" id="UP000009168">
    <property type="component" value="Unassembled WGS sequence"/>
</dbReference>
<evidence type="ECO:0000256" key="3">
    <source>
        <dbReference type="ARBA" id="ARBA00022692"/>
    </source>
</evidence>
<protein>
    <submittedName>
        <fullName evidence="11">Emp24/gp25L/p24 family protein</fullName>
    </submittedName>
</protein>
<evidence type="ECO:0000256" key="8">
    <source>
        <dbReference type="SAM" id="Phobius"/>
    </source>
</evidence>
<keyword evidence="6 8" id="KW-0472">Membrane</keyword>
<dbReference type="GO" id="GO:0016020">
    <property type="term" value="C:membrane"/>
    <property type="evidence" value="ECO:0007669"/>
    <property type="project" value="UniProtKB-SubCell"/>
</dbReference>
<name>Q23Q61_TETTS</name>
<feature type="signal peptide" evidence="9">
    <location>
        <begin position="1"/>
        <end position="19"/>
    </location>
</feature>
<evidence type="ECO:0000256" key="4">
    <source>
        <dbReference type="ARBA" id="ARBA00022729"/>
    </source>
</evidence>
<evidence type="ECO:0000256" key="9">
    <source>
        <dbReference type="SAM" id="SignalP"/>
    </source>
</evidence>
<gene>
    <name evidence="11" type="ORF">TTHERM_00582290</name>
</gene>
<organism evidence="11 12">
    <name type="scientific">Tetrahymena thermophila (strain SB210)</name>
    <dbReference type="NCBI Taxonomy" id="312017"/>
    <lineage>
        <taxon>Eukaryota</taxon>
        <taxon>Sar</taxon>
        <taxon>Alveolata</taxon>
        <taxon>Ciliophora</taxon>
        <taxon>Intramacronucleata</taxon>
        <taxon>Oligohymenophorea</taxon>
        <taxon>Hymenostomatida</taxon>
        <taxon>Tetrahymenina</taxon>
        <taxon>Tetrahymenidae</taxon>
        <taxon>Tetrahymena</taxon>
    </lineage>
</organism>
<dbReference type="HOGENOM" id="CLU_066963_9_0_1"/>
<dbReference type="AlphaFoldDB" id="Q23Q61"/>
<dbReference type="PROSITE" id="PS50866">
    <property type="entry name" value="GOLD"/>
    <property type="match status" value="1"/>
</dbReference>
<dbReference type="OrthoDB" id="1929172at2759"/>
<feature type="chain" id="PRO_5004202033" evidence="9">
    <location>
        <begin position="20"/>
        <end position="202"/>
    </location>
</feature>
<dbReference type="OMA" id="KCFFFDG"/>
<keyword evidence="12" id="KW-1185">Reference proteome</keyword>
<evidence type="ECO:0000256" key="5">
    <source>
        <dbReference type="ARBA" id="ARBA00022989"/>
    </source>
</evidence>
<dbReference type="InterPro" id="IPR009038">
    <property type="entry name" value="GOLD_dom"/>
</dbReference>
<dbReference type="eggNOG" id="ENOG502SYCR">
    <property type="taxonomic scope" value="Eukaryota"/>
</dbReference>
<proteinExistence type="inferred from homology"/>
<feature type="transmembrane region" description="Helical" evidence="8">
    <location>
        <begin position="173"/>
        <end position="194"/>
    </location>
</feature>
<feature type="domain" description="GOLD" evidence="10">
    <location>
        <begin position="29"/>
        <end position="142"/>
    </location>
</feature>
<reference evidence="12" key="1">
    <citation type="journal article" date="2006" name="PLoS Biol.">
        <title>Macronuclear genome sequence of the ciliate Tetrahymena thermophila, a model eukaryote.</title>
        <authorList>
            <person name="Eisen J.A."/>
            <person name="Coyne R.S."/>
            <person name="Wu M."/>
            <person name="Wu D."/>
            <person name="Thiagarajan M."/>
            <person name="Wortman J.R."/>
            <person name="Badger J.H."/>
            <person name="Ren Q."/>
            <person name="Amedeo P."/>
            <person name="Jones K.M."/>
            <person name="Tallon L.J."/>
            <person name="Delcher A.L."/>
            <person name="Salzberg S.L."/>
            <person name="Silva J.C."/>
            <person name="Haas B.J."/>
            <person name="Majoros W.H."/>
            <person name="Farzad M."/>
            <person name="Carlton J.M."/>
            <person name="Smith R.K. Jr."/>
            <person name="Garg J."/>
            <person name="Pearlman R.E."/>
            <person name="Karrer K.M."/>
            <person name="Sun L."/>
            <person name="Manning G."/>
            <person name="Elde N.C."/>
            <person name="Turkewitz A.P."/>
            <person name="Asai D.J."/>
            <person name="Wilkes D.E."/>
            <person name="Wang Y."/>
            <person name="Cai H."/>
            <person name="Collins K."/>
            <person name="Stewart B.A."/>
            <person name="Lee S.R."/>
            <person name="Wilamowska K."/>
            <person name="Weinberg Z."/>
            <person name="Ruzzo W.L."/>
            <person name="Wloga D."/>
            <person name="Gaertig J."/>
            <person name="Frankel J."/>
            <person name="Tsao C.-C."/>
            <person name="Gorovsky M.A."/>
            <person name="Keeling P.J."/>
            <person name="Waller R.F."/>
            <person name="Patron N.J."/>
            <person name="Cherry J.M."/>
            <person name="Stover N.A."/>
            <person name="Krieger C.J."/>
            <person name="del Toro C."/>
            <person name="Ryder H.F."/>
            <person name="Williamson S.C."/>
            <person name="Barbeau R.A."/>
            <person name="Hamilton E.P."/>
            <person name="Orias E."/>
        </authorList>
    </citation>
    <scope>NUCLEOTIDE SEQUENCE [LARGE SCALE GENOMIC DNA]</scope>
    <source>
        <strain evidence="12">SB210</strain>
    </source>
</reference>
<sequence>MKSNQFILILALAVGTISCLDLNIGNRMPHCFYLDLAAKETVNIQYEVTGYKAQEFRMTIYDASKLNEQPVHTTEKEKSTTYSLWSQEPKEYKVCFQSLDSSGKILQFEFIRGEKMDESFVNDKTLEKTFDILQDAQYQLNVIYSNLRHQLMKTDMQAQILESTENKVKWCSVIKMVLMISITTIQIVFLTGLFKDSTPFGI</sequence>
<dbReference type="EMBL" id="GG662649">
    <property type="protein sequence ID" value="EAR98723.1"/>
    <property type="molecule type" value="Genomic_DNA"/>
</dbReference>
<evidence type="ECO:0000256" key="2">
    <source>
        <dbReference type="ARBA" id="ARBA00007104"/>
    </source>
</evidence>
<keyword evidence="4 9" id="KW-0732">Signal</keyword>
<evidence type="ECO:0000256" key="1">
    <source>
        <dbReference type="ARBA" id="ARBA00004479"/>
    </source>
</evidence>
<dbReference type="GeneID" id="7843443"/>
<keyword evidence="5 8" id="KW-1133">Transmembrane helix</keyword>
<dbReference type="STRING" id="312017.Q23Q61"/>
<evidence type="ECO:0000256" key="6">
    <source>
        <dbReference type="ARBA" id="ARBA00023136"/>
    </source>
</evidence>
<dbReference type="RefSeq" id="XP_001018968.1">
    <property type="nucleotide sequence ID" value="XM_001018968.1"/>
</dbReference>
<evidence type="ECO:0000313" key="12">
    <source>
        <dbReference type="Proteomes" id="UP000009168"/>
    </source>
</evidence>
<comment type="subcellular location">
    <subcellularLocation>
        <location evidence="1 7">Membrane</location>
        <topology evidence="1 7">Single-pass type I membrane protein</topology>
    </subcellularLocation>
</comment>